<evidence type="ECO:0000313" key="4">
    <source>
        <dbReference type="EMBL" id="KAF2170861.1"/>
    </source>
</evidence>
<evidence type="ECO:0000313" key="5">
    <source>
        <dbReference type="Proteomes" id="UP000799537"/>
    </source>
</evidence>
<name>A0A6A6CUS9_ZASCE</name>
<dbReference type="InterPro" id="IPR025496">
    <property type="entry name" value="DUF4387"/>
</dbReference>
<feature type="domain" description="Acyclic terpene utilisation N-terminal" evidence="2">
    <location>
        <begin position="77"/>
        <end position="418"/>
    </location>
</feature>
<reference evidence="4" key="1">
    <citation type="journal article" date="2020" name="Stud. Mycol.">
        <title>101 Dothideomycetes genomes: a test case for predicting lifestyles and emergence of pathogens.</title>
        <authorList>
            <person name="Haridas S."/>
            <person name="Albert R."/>
            <person name="Binder M."/>
            <person name="Bloem J."/>
            <person name="Labutti K."/>
            <person name="Salamov A."/>
            <person name="Andreopoulos B."/>
            <person name="Baker S."/>
            <person name="Barry K."/>
            <person name="Bills G."/>
            <person name="Bluhm B."/>
            <person name="Cannon C."/>
            <person name="Castanera R."/>
            <person name="Culley D."/>
            <person name="Daum C."/>
            <person name="Ezra D."/>
            <person name="Gonzalez J."/>
            <person name="Henrissat B."/>
            <person name="Kuo A."/>
            <person name="Liang C."/>
            <person name="Lipzen A."/>
            <person name="Lutzoni F."/>
            <person name="Magnuson J."/>
            <person name="Mondo S."/>
            <person name="Nolan M."/>
            <person name="Ohm R."/>
            <person name="Pangilinan J."/>
            <person name="Park H.-J."/>
            <person name="Ramirez L."/>
            <person name="Alfaro M."/>
            <person name="Sun H."/>
            <person name="Tritt A."/>
            <person name="Yoshinaga Y."/>
            <person name="Zwiers L.-H."/>
            <person name="Turgeon B."/>
            <person name="Goodwin S."/>
            <person name="Spatafora J."/>
            <person name="Crous P."/>
            <person name="Grigoriev I."/>
        </authorList>
    </citation>
    <scope>NUCLEOTIDE SEQUENCE</scope>
    <source>
        <strain evidence="4">ATCC 36951</strain>
    </source>
</reference>
<organism evidence="4 5">
    <name type="scientific">Zasmidium cellare ATCC 36951</name>
    <dbReference type="NCBI Taxonomy" id="1080233"/>
    <lineage>
        <taxon>Eukaryota</taxon>
        <taxon>Fungi</taxon>
        <taxon>Dikarya</taxon>
        <taxon>Ascomycota</taxon>
        <taxon>Pezizomycotina</taxon>
        <taxon>Dothideomycetes</taxon>
        <taxon>Dothideomycetidae</taxon>
        <taxon>Mycosphaerellales</taxon>
        <taxon>Mycosphaerellaceae</taxon>
        <taxon>Zasmidium</taxon>
    </lineage>
</organism>
<dbReference type="InterPro" id="IPR010839">
    <property type="entry name" value="AtuA_N"/>
</dbReference>
<keyword evidence="5" id="KW-1185">Reference proteome</keyword>
<gene>
    <name evidence="4" type="ORF">M409DRAFT_63899</name>
</gene>
<evidence type="ECO:0000256" key="1">
    <source>
        <dbReference type="SAM" id="MobiDB-lite"/>
    </source>
</evidence>
<dbReference type="RefSeq" id="XP_033671750.1">
    <property type="nucleotide sequence ID" value="XM_033815822.1"/>
</dbReference>
<feature type="domain" description="DUF4387" evidence="3">
    <location>
        <begin position="512"/>
        <end position="612"/>
    </location>
</feature>
<dbReference type="AlphaFoldDB" id="A0A6A6CUS9"/>
<dbReference type="Proteomes" id="UP000799537">
    <property type="component" value="Unassembled WGS sequence"/>
</dbReference>
<sequence>MTAPRKVCQIFTPIGMIGYGFSVEEMHETLSALTAGSDVPTAIICDSGSTDSGPRKLATGDMTCPQAAYKRDLGRLLEGVKKYKTPLLIGSAGGAGIDEHVEELTGILDELSWENAYDLKVVQIFAGIDKRLIAERLTAGAISPCGTGVPQLEQRDIDGCPTIVAQMGHEPYLAAIDQHPDYDVILAGRAYDPSPYVAFANECIRKLQPDYERLGQEHVARVQGAMMHAGKILECGGLCAVPKSIGAVATIFEDGSFDVRPTSPTARCTALSVAAHSLYEKSRPDLLFGPGRYLDVTQTTFVDNSDGVSVHVSGSVFRTSAGGGKPYQVKLEGARNKGYRAIYTGFIRDHLVKSQMKASLAEGTWDLDWHIYGRDSNGNASGDVYLVGESRAQTQELARGIVAAARTWTIHASYPGQKATSGSFGFGVGGVNEIDTGPCSEFCVYHLMDLEPEEDVSLFPFKLVEMKYGDNIPKWRGYTENSTSKNGSTTRSNGKMPSVPTPESRWQDAKTLGEAAKVLRSKNAGPYEITFDIMFDRRDVYDVIKSSGILSASVIADLYGLEVDEIIWSGFFDPALAFKATVPRRRRGLPAASGGYFEDDVHGSQMYLPLMLLPLSEDLRATLAKL</sequence>
<dbReference type="Pfam" id="PF14330">
    <property type="entry name" value="DUF4387"/>
    <property type="match status" value="1"/>
</dbReference>
<feature type="compositionally biased region" description="Polar residues" evidence="1">
    <location>
        <begin position="479"/>
        <end position="495"/>
    </location>
</feature>
<protein>
    <submittedName>
        <fullName evidence="4">Uncharacterized protein</fullName>
    </submittedName>
</protein>
<proteinExistence type="predicted"/>
<dbReference type="EMBL" id="ML993584">
    <property type="protein sequence ID" value="KAF2170861.1"/>
    <property type="molecule type" value="Genomic_DNA"/>
</dbReference>
<accession>A0A6A6CUS9</accession>
<evidence type="ECO:0000259" key="2">
    <source>
        <dbReference type="Pfam" id="PF07287"/>
    </source>
</evidence>
<feature type="region of interest" description="Disordered" evidence="1">
    <location>
        <begin position="477"/>
        <end position="505"/>
    </location>
</feature>
<evidence type="ECO:0000259" key="3">
    <source>
        <dbReference type="Pfam" id="PF14330"/>
    </source>
</evidence>
<dbReference type="GeneID" id="54569094"/>
<dbReference type="OrthoDB" id="5863171at2759"/>
<dbReference type="Pfam" id="PF07287">
    <property type="entry name" value="AtuA"/>
    <property type="match status" value="1"/>
</dbReference>